<feature type="region of interest" description="Disordered" evidence="1">
    <location>
        <begin position="1"/>
        <end position="28"/>
    </location>
</feature>
<organism evidence="2 3">
    <name type="scientific">Streblomastix strix</name>
    <dbReference type="NCBI Taxonomy" id="222440"/>
    <lineage>
        <taxon>Eukaryota</taxon>
        <taxon>Metamonada</taxon>
        <taxon>Preaxostyla</taxon>
        <taxon>Oxymonadida</taxon>
        <taxon>Streblomastigidae</taxon>
        <taxon>Streblomastix</taxon>
    </lineage>
</organism>
<accession>A0A5J4TZH4</accession>
<dbReference type="Proteomes" id="UP000324800">
    <property type="component" value="Unassembled WGS sequence"/>
</dbReference>
<dbReference type="EMBL" id="SNRW01022973">
    <property type="protein sequence ID" value="KAA6363393.1"/>
    <property type="molecule type" value="Genomic_DNA"/>
</dbReference>
<protein>
    <submittedName>
        <fullName evidence="2">Uncharacterized protein</fullName>
    </submittedName>
</protein>
<dbReference type="AlphaFoldDB" id="A0A5J4TZH4"/>
<feature type="compositionally biased region" description="Basic residues" evidence="1">
    <location>
        <begin position="210"/>
        <end position="221"/>
    </location>
</feature>
<feature type="compositionally biased region" description="Basic and acidic residues" evidence="1">
    <location>
        <begin position="229"/>
        <end position="244"/>
    </location>
</feature>
<name>A0A5J4TZH4_9EUKA</name>
<sequence length="263" mass="28596">IAHLSPYVPSPVEGREGSRRRTQKSNLGLTPIDQDITKIIEIVQGSGSGSLSMQTYNPYNTISTFRGIGEVGDAGTLEKDGGQVSISKRLMGTKDISSRNTQTYGSFVIPSSKLYINNGLNGDLSAGAVQNLQVLSMTQGSGIQQKGISVFDFQNEAQESIRRLAESSGVQEENSAFKDIVMNGLSFDADYRAKLTDDDIKRMKEESAKKNAKKKKKKKAAPTKTTKGGKNDVEEEPKKEKGKEFPGALFVRCSPPSPLILQM</sequence>
<reference evidence="2 3" key="1">
    <citation type="submission" date="2019-03" db="EMBL/GenBank/DDBJ databases">
        <title>Single cell metagenomics reveals metabolic interactions within the superorganism composed of flagellate Streblomastix strix and complex community of Bacteroidetes bacteria on its surface.</title>
        <authorList>
            <person name="Treitli S.C."/>
            <person name="Kolisko M."/>
            <person name="Husnik F."/>
            <person name="Keeling P."/>
            <person name="Hampl V."/>
        </authorList>
    </citation>
    <scope>NUCLEOTIDE SEQUENCE [LARGE SCALE GENOMIC DNA]</scope>
    <source>
        <strain evidence="2">ST1C</strain>
    </source>
</reference>
<proteinExistence type="predicted"/>
<evidence type="ECO:0000256" key="1">
    <source>
        <dbReference type="SAM" id="MobiDB-lite"/>
    </source>
</evidence>
<feature type="non-terminal residue" evidence="2">
    <location>
        <position position="1"/>
    </location>
</feature>
<evidence type="ECO:0000313" key="2">
    <source>
        <dbReference type="EMBL" id="KAA6363393.1"/>
    </source>
</evidence>
<comment type="caution">
    <text evidence="2">The sequence shown here is derived from an EMBL/GenBank/DDBJ whole genome shotgun (WGS) entry which is preliminary data.</text>
</comment>
<evidence type="ECO:0000313" key="3">
    <source>
        <dbReference type="Proteomes" id="UP000324800"/>
    </source>
</evidence>
<feature type="region of interest" description="Disordered" evidence="1">
    <location>
        <begin position="205"/>
        <end position="263"/>
    </location>
</feature>
<gene>
    <name evidence="2" type="ORF">EZS28_041079</name>
</gene>